<sequence>MNAYFIAAKANAWEVSQQVGHAIEAHQPEYLTDAQGRGAGCDMSTKRKVMTRPSLYKDIFRMAGKTFA</sequence>
<evidence type="ECO:0000313" key="1">
    <source>
        <dbReference type="EMBL" id="RNL19801.1"/>
    </source>
</evidence>
<dbReference type="OrthoDB" id="9894792at2"/>
<dbReference type="EMBL" id="QICB01000003">
    <property type="protein sequence ID" value="RNL19801.1"/>
    <property type="molecule type" value="Genomic_DNA"/>
</dbReference>
<protein>
    <submittedName>
        <fullName evidence="1">Uncharacterized protein</fullName>
    </submittedName>
</protein>
<name>A0A3N0AES7_9ACTN</name>
<dbReference type="RefSeq" id="WP_123198125.1">
    <property type="nucleotide sequence ID" value="NZ_QICB01000003.1"/>
</dbReference>
<proteinExistence type="predicted"/>
<evidence type="ECO:0000313" key="2">
    <source>
        <dbReference type="Proteomes" id="UP000267368"/>
    </source>
</evidence>
<comment type="caution">
    <text evidence="1">The sequence shown here is derived from an EMBL/GenBank/DDBJ whole genome shotgun (WGS) entry which is preliminary data.</text>
</comment>
<dbReference type="Proteomes" id="UP000267368">
    <property type="component" value="Unassembled WGS sequence"/>
</dbReference>
<accession>A0A3N0AES7</accession>
<dbReference type="AlphaFoldDB" id="A0A3N0AES7"/>
<gene>
    <name evidence="1" type="ORF">DMP07_05360</name>
</gene>
<organism evidence="1 2">
    <name type="scientific">Slackia faecicanis</name>
    <dbReference type="NCBI Taxonomy" id="255723"/>
    <lineage>
        <taxon>Bacteria</taxon>
        <taxon>Bacillati</taxon>
        <taxon>Actinomycetota</taxon>
        <taxon>Coriobacteriia</taxon>
        <taxon>Eggerthellales</taxon>
        <taxon>Eggerthellaceae</taxon>
        <taxon>Slackia</taxon>
    </lineage>
</organism>
<reference evidence="2" key="1">
    <citation type="submission" date="2018-05" db="EMBL/GenBank/DDBJ databases">
        <title>Genome Sequencing of selected type strains of the family Eggerthellaceae.</title>
        <authorList>
            <person name="Danylec N."/>
            <person name="Stoll D.A."/>
            <person name="Doetsch A."/>
            <person name="Huch M."/>
        </authorList>
    </citation>
    <scope>NUCLEOTIDE SEQUENCE [LARGE SCALE GENOMIC DNA]</scope>
    <source>
        <strain evidence="2">DSM 17537</strain>
    </source>
</reference>
<keyword evidence="2" id="KW-1185">Reference proteome</keyword>